<reference evidence="3" key="1">
    <citation type="submission" date="2020-05" db="EMBL/GenBank/DDBJ databases">
        <authorList>
            <person name="Chiriac C."/>
            <person name="Salcher M."/>
            <person name="Ghai R."/>
            <person name="Kavagutti S V."/>
        </authorList>
    </citation>
    <scope>NUCLEOTIDE SEQUENCE</scope>
</reference>
<evidence type="ECO:0000313" key="5">
    <source>
        <dbReference type="EMBL" id="CAB5231024.1"/>
    </source>
</evidence>
<protein>
    <submittedName>
        <fullName evidence="3">Uncharacterized protein</fullName>
    </submittedName>
</protein>
<accession>A0A6J5RE59</accession>
<dbReference type="EMBL" id="LR797442">
    <property type="protein sequence ID" value="CAB4216933.1"/>
    <property type="molecule type" value="Genomic_DNA"/>
</dbReference>
<dbReference type="EMBL" id="LR797142">
    <property type="protein sequence ID" value="CAB4189589.1"/>
    <property type="molecule type" value="Genomic_DNA"/>
</dbReference>
<organism evidence="3">
    <name type="scientific">uncultured Caudovirales phage</name>
    <dbReference type="NCBI Taxonomy" id="2100421"/>
    <lineage>
        <taxon>Viruses</taxon>
        <taxon>Duplodnaviria</taxon>
        <taxon>Heunggongvirae</taxon>
        <taxon>Uroviricota</taxon>
        <taxon>Caudoviricetes</taxon>
        <taxon>Peduoviridae</taxon>
        <taxon>Maltschvirus</taxon>
        <taxon>Maltschvirus maltsch</taxon>
    </lineage>
</organism>
<dbReference type="EMBL" id="LR797206">
    <property type="protein sequence ID" value="CAB4194212.1"/>
    <property type="molecule type" value="Genomic_DNA"/>
</dbReference>
<evidence type="ECO:0000313" key="1">
    <source>
        <dbReference type="EMBL" id="CAB4186175.1"/>
    </source>
</evidence>
<sequence length="160" mass="18209">MNIHDCISEMLILKDTISQLLDVLPTLDPDHHNKEESLAFYDAAVDLRRVSKKYADAVEDEFMFFFLQSRPNGIYRECGTGLKLKKKKIYSVRDDMRTVDSLIQFAGGSFEYLSRGERGAFSANPWKISVIRSICGDDHLSMLEEENVSICLVKPKPEGV</sequence>
<dbReference type="EMBL" id="LR797090">
    <property type="protein sequence ID" value="CAB4186175.1"/>
    <property type="molecule type" value="Genomic_DNA"/>
</dbReference>
<evidence type="ECO:0000313" key="3">
    <source>
        <dbReference type="EMBL" id="CAB4194212.1"/>
    </source>
</evidence>
<evidence type="ECO:0000313" key="2">
    <source>
        <dbReference type="EMBL" id="CAB4189589.1"/>
    </source>
</evidence>
<evidence type="ECO:0000313" key="4">
    <source>
        <dbReference type="EMBL" id="CAB4216933.1"/>
    </source>
</evidence>
<name>A0A6J5RE59_9CAUD</name>
<gene>
    <name evidence="1" type="ORF">UFOVP1137_18</name>
    <name evidence="2" type="ORF">UFOVP1199_6</name>
    <name evidence="3" type="ORF">UFOVP1257_11</name>
    <name evidence="4" type="ORF">UFOVP1498_3</name>
    <name evidence="5" type="ORF">UFOVP1587_17</name>
</gene>
<dbReference type="EMBL" id="LR798425">
    <property type="protein sequence ID" value="CAB5231024.1"/>
    <property type="molecule type" value="Genomic_DNA"/>
</dbReference>
<proteinExistence type="predicted"/>